<evidence type="ECO:0000256" key="1">
    <source>
        <dbReference type="ARBA" id="ARBA00004123"/>
    </source>
</evidence>
<dbReference type="PROSITE" id="PS50157">
    <property type="entry name" value="ZINC_FINGER_C2H2_2"/>
    <property type="match status" value="6"/>
</dbReference>
<keyword evidence="10" id="KW-1185">Reference proteome</keyword>
<keyword evidence="2" id="KW-0479">Metal-binding</keyword>
<keyword evidence="6" id="KW-0539">Nucleus</keyword>
<dbReference type="GO" id="GO:0008270">
    <property type="term" value="F:zinc ion binding"/>
    <property type="evidence" value="ECO:0007669"/>
    <property type="project" value="UniProtKB-KW"/>
</dbReference>
<evidence type="ECO:0000313" key="10">
    <source>
        <dbReference type="Proteomes" id="UP001075354"/>
    </source>
</evidence>
<feature type="domain" description="C2H2-type" evidence="8">
    <location>
        <begin position="96"/>
        <end position="124"/>
    </location>
</feature>
<evidence type="ECO:0000256" key="3">
    <source>
        <dbReference type="ARBA" id="ARBA00022737"/>
    </source>
</evidence>
<dbReference type="Pfam" id="PF13894">
    <property type="entry name" value="zf-C2H2_4"/>
    <property type="match status" value="2"/>
</dbReference>
<comment type="subcellular location">
    <subcellularLocation>
        <location evidence="1">Nucleus</location>
    </subcellularLocation>
</comment>
<dbReference type="SUPFAM" id="SSF57667">
    <property type="entry name" value="beta-beta-alpha zinc fingers"/>
    <property type="match status" value="3"/>
</dbReference>
<dbReference type="Gene3D" id="3.30.160.60">
    <property type="entry name" value="Classic Zinc Finger"/>
    <property type="match status" value="4"/>
</dbReference>
<dbReference type="AlphaFoldDB" id="A0AAV7X4D7"/>
<keyword evidence="3" id="KW-0677">Repeat</keyword>
<evidence type="ECO:0000256" key="7">
    <source>
        <dbReference type="PROSITE-ProRule" id="PRU00042"/>
    </source>
</evidence>
<dbReference type="PANTHER" id="PTHR16515:SF66">
    <property type="entry name" value="C2H2-TYPE DOMAIN-CONTAINING PROTEIN"/>
    <property type="match status" value="1"/>
</dbReference>
<feature type="domain" description="C2H2-type" evidence="8">
    <location>
        <begin position="152"/>
        <end position="180"/>
    </location>
</feature>
<keyword evidence="5" id="KW-0862">Zinc</keyword>
<dbReference type="GO" id="GO:0010468">
    <property type="term" value="P:regulation of gene expression"/>
    <property type="evidence" value="ECO:0007669"/>
    <property type="project" value="TreeGrafter"/>
</dbReference>
<dbReference type="Proteomes" id="UP001075354">
    <property type="component" value="Chromosome 16"/>
</dbReference>
<dbReference type="Pfam" id="PF00096">
    <property type="entry name" value="zf-C2H2"/>
    <property type="match status" value="1"/>
</dbReference>
<comment type="caution">
    <text evidence="9">The sequence shown here is derived from an EMBL/GenBank/DDBJ whole genome shotgun (WGS) entry which is preliminary data.</text>
</comment>
<feature type="domain" description="C2H2-type" evidence="8">
    <location>
        <begin position="213"/>
        <end position="241"/>
    </location>
</feature>
<evidence type="ECO:0000256" key="4">
    <source>
        <dbReference type="ARBA" id="ARBA00022771"/>
    </source>
</evidence>
<protein>
    <recommendedName>
        <fullName evidence="8">C2H2-type domain-containing protein</fullName>
    </recommendedName>
</protein>
<feature type="domain" description="C2H2-type" evidence="8">
    <location>
        <begin position="39"/>
        <end position="66"/>
    </location>
</feature>
<dbReference type="InterPro" id="IPR036236">
    <property type="entry name" value="Znf_C2H2_sf"/>
</dbReference>
<accession>A0AAV7X4D7</accession>
<dbReference type="InterPro" id="IPR013087">
    <property type="entry name" value="Znf_C2H2_type"/>
</dbReference>
<feature type="domain" description="C2H2-type" evidence="8">
    <location>
        <begin position="68"/>
        <end position="95"/>
    </location>
</feature>
<evidence type="ECO:0000256" key="5">
    <source>
        <dbReference type="ARBA" id="ARBA00022833"/>
    </source>
</evidence>
<evidence type="ECO:0000259" key="8">
    <source>
        <dbReference type="PROSITE" id="PS50157"/>
    </source>
</evidence>
<dbReference type="SMART" id="SM00355">
    <property type="entry name" value="ZnF_C2H2"/>
    <property type="match status" value="9"/>
</dbReference>
<dbReference type="EMBL" id="JAPTSV010000016">
    <property type="protein sequence ID" value="KAJ1519417.1"/>
    <property type="molecule type" value="Genomic_DNA"/>
</dbReference>
<sequence>MPVCVKPHSCRSCHKKFADEERLTNHQSRAHGSEEFKTIQCNICSKRFLNNSALGSHLRTHNDQGALWECSICKETYCSRDGLKRHVTSHSSNGSFPCPYCQKEFSGYLSIRKHIIKTHKSSGVQCSLCDRFCSSAQKYEEHMLRHANQIQLSCVLCEKQFKRNDKLKEHIKRMHSEKDCDPVVEAEAKQLEEEKLEKRREERLRDLNAQYLFKCTPCLLGFKRRGMLVNHIAKYHPTMDPDEVPELSLPIMQTTRDFYCHLCEKVYKSNAKRKAHILKFHPGAFRGEQLKNTSFDQPAGTVAKKPEQCLWCHKQYATNAKLLQHMRNKHPDKACNIAEVGEGETRIIDIFLYRPLMGMSISFSFAKEVPNLVLKETWWTMQSMTSMRSKSPK</sequence>
<name>A0AAV7X4D7_9NEOP</name>
<dbReference type="PANTHER" id="PTHR16515">
    <property type="entry name" value="PR DOMAIN ZINC FINGER PROTEIN"/>
    <property type="match status" value="1"/>
</dbReference>
<evidence type="ECO:0000256" key="6">
    <source>
        <dbReference type="ARBA" id="ARBA00023242"/>
    </source>
</evidence>
<gene>
    <name evidence="9" type="ORF">ONE63_004709</name>
</gene>
<organism evidence="9 10">
    <name type="scientific">Megalurothrips usitatus</name>
    <name type="common">bean blossom thrips</name>
    <dbReference type="NCBI Taxonomy" id="439358"/>
    <lineage>
        <taxon>Eukaryota</taxon>
        <taxon>Metazoa</taxon>
        <taxon>Ecdysozoa</taxon>
        <taxon>Arthropoda</taxon>
        <taxon>Hexapoda</taxon>
        <taxon>Insecta</taxon>
        <taxon>Pterygota</taxon>
        <taxon>Neoptera</taxon>
        <taxon>Paraneoptera</taxon>
        <taxon>Thysanoptera</taxon>
        <taxon>Terebrantia</taxon>
        <taxon>Thripoidea</taxon>
        <taxon>Thripidae</taxon>
        <taxon>Megalurothrips</taxon>
    </lineage>
</organism>
<dbReference type="InterPro" id="IPR050331">
    <property type="entry name" value="Zinc_finger"/>
</dbReference>
<dbReference type="PROSITE" id="PS00028">
    <property type="entry name" value="ZINC_FINGER_C2H2_1"/>
    <property type="match status" value="8"/>
</dbReference>
<proteinExistence type="predicted"/>
<feature type="domain" description="C2H2-type" evidence="8">
    <location>
        <begin position="8"/>
        <end position="36"/>
    </location>
</feature>
<keyword evidence="4 7" id="KW-0863">Zinc-finger</keyword>
<evidence type="ECO:0000256" key="2">
    <source>
        <dbReference type="ARBA" id="ARBA00022723"/>
    </source>
</evidence>
<dbReference type="GO" id="GO:0005634">
    <property type="term" value="C:nucleus"/>
    <property type="evidence" value="ECO:0007669"/>
    <property type="project" value="UniProtKB-SubCell"/>
</dbReference>
<reference evidence="9" key="1">
    <citation type="submission" date="2022-12" db="EMBL/GenBank/DDBJ databases">
        <title>Chromosome-level genome assembly of the bean flower thrips Megalurothrips usitatus.</title>
        <authorList>
            <person name="Ma L."/>
            <person name="Liu Q."/>
            <person name="Li H."/>
            <person name="Cai W."/>
        </authorList>
    </citation>
    <scope>NUCLEOTIDE SEQUENCE</scope>
    <source>
        <strain evidence="9">Cailab_2022a</strain>
    </source>
</reference>
<evidence type="ECO:0000313" key="9">
    <source>
        <dbReference type="EMBL" id="KAJ1519417.1"/>
    </source>
</evidence>